<comment type="similarity">
    <text evidence="1 7">Belongs to the amidase family. GatA subfamily.</text>
</comment>
<dbReference type="InterPro" id="IPR023631">
    <property type="entry name" value="Amidase_dom"/>
</dbReference>
<dbReference type="NCBIfam" id="TIGR00132">
    <property type="entry name" value="gatA"/>
    <property type="match status" value="1"/>
</dbReference>
<dbReference type="InterPro" id="IPR000120">
    <property type="entry name" value="Amidase"/>
</dbReference>
<dbReference type="GO" id="GO:0005524">
    <property type="term" value="F:ATP binding"/>
    <property type="evidence" value="ECO:0007669"/>
    <property type="project" value="UniProtKB-KW"/>
</dbReference>
<dbReference type="OrthoDB" id="421993at2759"/>
<comment type="catalytic activity">
    <reaction evidence="6 7">
        <text>L-glutamyl-tRNA(Gln) + L-glutamine + ATP + H2O = L-glutaminyl-tRNA(Gln) + L-glutamate + ADP + phosphate + H(+)</text>
        <dbReference type="Rhea" id="RHEA:17521"/>
        <dbReference type="Rhea" id="RHEA-COMP:9681"/>
        <dbReference type="Rhea" id="RHEA-COMP:9684"/>
        <dbReference type="ChEBI" id="CHEBI:15377"/>
        <dbReference type="ChEBI" id="CHEBI:15378"/>
        <dbReference type="ChEBI" id="CHEBI:29985"/>
        <dbReference type="ChEBI" id="CHEBI:30616"/>
        <dbReference type="ChEBI" id="CHEBI:43474"/>
        <dbReference type="ChEBI" id="CHEBI:58359"/>
        <dbReference type="ChEBI" id="CHEBI:78520"/>
        <dbReference type="ChEBI" id="CHEBI:78521"/>
        <dbReference type="ChEBI" id="CHEBI:456216"/>
        <dbReference type="EC" id="6.3.5.7"/>
    </reaction>
</comment>
<proteinExistence type="inferred from homology"/>
<protein>
    <recommendedName>
        <fullName evidence="7">Glutamyl-tRNA(Gln) amidotransferase subunit A, mitochondrial</fullName>
        <shortName evidence="7">Glu-AdT subunit A</shortName>
        <ecNumber evidence="7">6.3.5.7</ecNumber>
    </recommendedName>
</protein>
<evidence type="ECO:0000256" key="4">
    <source>
        <dbReference type="ARBA" id="ARBA00022840"/>
    </source>
</evidence>
<dbReference type="Pfam" id="PF01425">
    <property type="entry name" value="Amidase"/>
    <property type="match status" value="1"/>
</dbReference>
<dbReference type="GO" id="GO:0050567">
    <property type="term" value="F:glutaminyl-tRNA synthase (glutamine-hydrolyzing) activity"/>
    <property type="evidence" value="ECO:0007669"/>
    <property type="project" value="UniProtKB-UniRule"/>
</dbReference>
<organism evidence="9 10">
    <name type="scientific">Absidia repens</name>
    <dbReference type="NCBI Taxonomy" id="90262"/>
    <lineage>
        <taxon>Eukaryota</taxon>
        <taxon>Fungi</taxon>
        <taxon>Fungi incertae sedis</taxon>
        <taxon>Mucoromycota</taxon>
        <taxon>Mucoromycotina</taxon>
        <taxon>Mucoromycetes</taxon>
        <taxon>Mucorales</taxon>
        <taxon>Cunninghamellaceae</taxon>
        <taxon>Absidia</taxon>
    </lineage>
</organism>
<gene>
    <name evidence="9" type="ORF">BCR42DRAFT_404636</name>
</gene>
<dbReference type="GO" id="GO:0005739">
    <property type="term" value="C:mitochondrion"/>
    <property type="evidence" value="ECO:0007669"/>
    <property type="project" value="UniProtKB-SubCell"/>
</dbReference>
<evidence type="ECO:0000256" key="6">
    <source>
        <dbReference type="ARBA" id="ARBA00047407"/>
    </source>
</evidence>
<feature type="active site" description="Acyl-ester intermediate" evidence="7">
    <location>
        <position position="205"/>
    </location>
</feature>
<keyword evidence="5 7" id="KW-0648">Protein biosynthesis</keyword>
<dbReference type="InterPro" id="IPR020556">
    <property type="entry name" value="Amidase_CS"/>
</dbReference>
<feature type="active site" description="Charge relay system" evidence="7">
    <location>
        <position position="94"/>
    </location>
</feature>
<dbReference type="GO" id="GO:0030956">
    <property type="term" value="C:glutamyl-tRNA(Gln) amidotransferase complex"/>
    <property type="evidence" value="ECO:0007669"/>
    <property type="project" value="UniProtKB-UniRule"/>
</dbReference>
<keyword evidence="2 7" id="KW-0436">Ligase</keyword>
<dbReference type="EMBL" id="MCGE01000003">
    <property type="protein sequence ID" value="ORZ23383.1"/>
    <property type="molecule type" value="Genomic_DNA"/>
</dbReference>
<dbReference type="PANTHER" id="PTHR11895">
    <property type="entry name" value="TRANSAMIDASE"/>
    <property type="match status" value="1"/>
</dbReference>
<accession>A0A1X2IWH3</accession>
<evidence type="ECO:0000259" key="8">
    <source>
        <dbReference type="Pfam" id="PF01425"/>
    </source>
</evidence>
<comment type="caution">
    <text evidence="9">The sequence shown here is derived from an EMBL/GenBank/DDBJ whole genome shotgun (WGS) entry which is preliminary data.</text>
</comment>
<evidence type="ECO:0000256" key="1">
    <source>
        <dbReference type="ARBA" id="ARBA00008069"/>
    </source>
</evidence>
<dbReference type="GO" id="GO:0070681">
    <property type="term" value="P:glutaminyl-tRNAGln biosynthesis via transamidation"/>
    <property type="evidence" value="ECO:0007669"/>
    <property type="project" value="UniProtKB-UniRule"/>
</dbReference>
<name>A0A1X2IWH3_9FUNG</name>
<dbReference type="InterPro" id="IPR036928">
    <property type="entry name" value="AS_sf"/>
</dbReference>
<dbReference type="GO" id="GO:0032543">
    <property type="term" value="P:mitochondrial translation"/>
    <property type="evidence" value="ECO:0007669"/>
    <property type="project" value="UniProtKB-UniRule"/>
</dbReference>
<keyword evidence="3 7" id="KW-0547">Nucleotide-binding</keyword>
<evidence type="ECO:0000256" key="3">
    <source>
        <dbReference type="ARBA" id="ARBA00022741"/>
    </source>
</evidence>
<comment type="subcellular location">
    <subcellularLocation>
        <location evidence="7">Mitochondrion</location>
    </subcellularLocation>
</comment>
<evidence type="ECO:0000313" key="9">
    <source>
        <dbReference type="EMBL" id="ORZ23383.1"/>
    </source>
</evidence>
<dbReference type="EC" id="6.3.5.7" evidence="7"/>
<dbReference type="SUPFAM" id="SSF75304">
    <property type="entry name" value="Amidase signature (AS) enzymes"/>
    <property type="match status" value="1"/>
</dbReference>
<dbReference type="InterPro" id="IPR004412">
    <property type="entry name" value="GatA"/>
</dbReference>
<sequence>MAGRSFVCVCFFGRLPYSSSMFMLSSQRARVLLNRYWNHRSLSTLTWTDCLDRIYAHNDKINAFVSIQDKAVLDSPNKQLGEDTPLNNMPIAVKDNFCTSTLPTTCGSNMLKDFMSPYDATVVDLMSQAGAKLIGKTNMDEFGMGSANIYSDSGAVKNPWDYKSNHTALDDPSLVRVAGGSSGGSAAAVAMNMCSVALGSDTGGSVRLPAAYCGVVGFKPSYGQISRTGLVAYANSLDTVGLLGQSVQDISTVYNVISRYDEKDPTSIPVDLRTKIVDQENELFQNWQVSASGDLSGLRVGIPNEYYVDQLSSEVLDTWRNGIQSLRDRGASIVPVSLLHTKYALPAYYIIALAEASSNLARFDGVRYGHHSQNASGTDLIYADTRAEGFGSEVQRRILLGTHVLTAGTYESHFLPAQQARRMIVNDFNKVFLPKNNLIRNDTATLGGDVPQQVHVLLTPSSISTAPTLQDSLPTQSKDNHGVVDAYVNDVMTVPASLAGLPAITIPFGRSATNGYPIGLQLIGQYGYDRFLLDISARIEK</sequence>
<dbReference type="PANTHER" id="PTHR11895:SF7">
    <property type="entry name" value="GLUTAMYL-TRNA(GLN) AMIDOTRANSFERASE SUBUNIT A, MITOCHONDRIAL"/>
    <property type="match status" value="1"/>
</dbReference>
<keyword evidence="4 7" id="KW-0067">ATP-binding</keyword>
<evidence type="ECO:0000313" key="10">
    <source>
        <dbReference type="Proteomes" id="UP000193560"/>
    </source>
</evidence>
<keyword evidence="10" id="KW-1185">Reference proteome</keyword>
<dbReference type="PROSITE" id="PS00571">
    <property type="entry name" value="AMIDASES"/>
    <property type="match status" value="1"/>
</dbReference>
<dbReference type="HAMAP" id="MF_00120">
    <property type="entry name" value="GatA"/>
    <property type="match status" value="1"/>
</dbReference>
<dbReference type="AlphaFoldDB" id="A0A1X2IWH3"/>
<evidence type="ECO:0000256" key="2">
    <source>
        <dbReference type="ARBA" id="ARBA00022598"/>
    </source>
</evidence>
<feature type="domain" description="Amidase" evidence="8">
    <location>
        <begin position="49"/>
        <end position="533"/>
    </location>
</feature>
<dbReference type="STRING" id="90262.A0A1X2IWH3"/>
<evidence type="ECO:0000256" key="7">
    <source>
        <dbReference type="HAMAP-Rule" id="MF_03150"/>
    </source>
</evidence>
<dbReference type="Gene3D" id="3.90.1300.10">
    <property type="entry name" value="Amidase signature (AS) domain"/>
    <property type="match status" value="1"/>
</dbReference>
<comment type="function">
    <text evidence="7">Allows the formation of correctly charged Gln-tRNA(Gln) through the transamidation of misacylated Glu-tRNA(Gln) in the mitochondria. The reaction takes place in the presence of glutamine and ATP through an activated gamma-phospho-Glu-tRNA(Gln).</text>
</comment>
<comment type="subunit">
    <text evidence="7">Subunit of the heterotrimeric GatCAB amidotransferase (AdT) complex, composed of A, B and C subunits.</text>
</comment>
<dbReference type="Proteomes" id="UP000193560">
    <property type="component" value="Unassembled WGS sequence"/>
</dbReference>
<evidence type="ECO:0000256" key="5">
    <source>
        <dbReference type="ARBA" id="ARBA00022917"/>
    </source>
</evidence>
<feature type="active site" description="Charge relay system" evidence="7">
    <location>
        <position position="181"/>
    </location>
</feature>
<keyword evidence="7" id="KW-0496">Mitochondrion</keyword>
<reference evidence="9 10" key="1">
    <citation type="submission" date="2016-07" db="EMBL/GenBank/DDBJ databases">
        <title>Pervasive Adenine N6-methylation of Active Genes in Fungi.</title>
        <authorList>
            <consortium name="DOE Joint Genome Institute"/>
            <person name="Mondo S.J."/>
            <person name="Dannebaum R.O."/>
            <person name="Kuo R.C."/>
            <person name="Labutti K."/>
            <person name="Haridas S."/>
            <person name="Kuo A."/>
            <person name="Salamov A."/>
            <person name="Ahrendt S.R."/>
            <person name="Lipzen A."/>
            <person name="Sullivan W."/>
            <person name="Andreopoulos W.B."/>
            <person name="Clum A."/>
            <person name="Lindquist E."/>
            <person name="Daum C."/>
            <person name="Ramamoorthy G.K."/>
            <person name="Gryganskyi A."/>
            <person name="Culley D."/>
            <person name="Magnuson J.K."/>
            <person name="James T.Y."/>
            <person name="O'Malley M.A."/>
            <person name="Stajich J.E."/>
            <person name="Spatafora J.W."/>
            <person name="Visel A."/>
            <person name="Grigoriev I.V."/>
        </authorList>
    </citation>
    <scope>NUCLEOTIDE SEQUENCE [LARGE SCALE GENOMIC DNA]</scope>
    <source>
        <strain evidence="9 10">NRRL 1336</strain>
    </source>
</reference>